<dbReference type="Proteomes" id="UP000649328">
    <property type="component" value="Unassembled WGS sequence"/>
</dbReference>
<protein>
    <submittedName>
        <fullName evidence="2">Uncharacterized protein</fullName>
    </submittedName>
</protein>
<evidence type="ECO:0000256" key="1">
    <source>
        <dbReference type="SAM" id="Phobius"/>
    </source>
</evidence>
<name>A0A8H7LD65_9ASCO</name>
<keyword evidence="3" id="KW-1185">Reference proteome</keyword>
<proteinExistence type="predicted"/>
<comment type="caution">
    <text evidence="2">The sequence shown here is derived from an EMBL/GenBank/DDBJ whole genome shotgun (WGS) entry which is preliminary data.</text>
</comment>
<reference evidence="2" key="1">
    <citation type="submission" date="2020-10" db="EMBL/GenBank/DDBJ databases">
        <title>The Whole-Genome Sequence of Metschnikowia persimmonesis, a Novel Endophytic Yeast Species Isolated from Medicinal Plant Diospyros kaki Thumb.</title>
        <authorList>
            <person name="Rahmat E."/>
            <person name="Kang Y."/>
        </authorList>
    </citation>
    <scope>NUCLEOTIDE SEQUENCE</scope>
    <source>
        <strain evidence="2">KIOM G15050</strain>
    </source>
</reference>
<feature type="transmembrane region" description="Helical" evidence="1">
    <location>
        <begin position="34"/>
        <end position="54"/>
    </location>
</feature>
<accession>A0A8H7LD65</accession>
<keyword evidence="1" id="KW-1133">Transmembrane helix</keyword>
<keyword evidence="1" id="KW-0812">Transmembrane</keyword>
<evidence type="ECO:0000313" key="3">
    <source>
        <dbReference type="Proteomes" id="UP000649328"/>
    </source>
</evidence>
<evidence type="ECO:0000313" key="2">
    <source>
        <dbReference type="EMBL" id="KAF8000747.1"/>
    </source>
</evidence>
<organism evidence="2 3">
    <name type="scientific">Metschnikowia pulcherrima</name>
    <dbReference type="NCBI Taxonomy" id="27326"/>
    <lineage>
        <taxon>Eukaryota</taxon>
        <taxon>Fungi</taxon>
        <taxon>Dikarya</taxon>
        <taxon>Ascomycota</taxon>
        <taxon>Saccharomycotina</taxon>
        <taxon>Pichiomycetes</taxon>
        <taxon>Metschnikowiaceae</taxon>
        <taxon>Metschnikowia</taxon>
    </lineage>
</organism>
<sequence>MAEQVGLRLAGTRLVAPAVVALRASSHYMRQASYIQAATVVFVLVSDVITVLILRERFA</sequence>
<dbReference type="EMBL" id="JACBPP010000006">
    <property type="protein sequence ID" value="KAF8000747.1"/>
    <property type="molecule type" value="Genomic_DNA"/>
</dbReference>
<dbReference type="AlphaFoldDB" id="A0A8H7LD65"/>
<keyword evidence="1" id="KW-0472">Membrane</keyword>
<gene>
    <name evidence="2" type="ORF">HF325_004536</name>
</gene>